<dbReference type="GO" id="GO:0048038">
    <property type="term" value="F:quinone binding"/>
    <property type="evidence" value="ECO:0007669"/>
    <property type="project" value="TreeGrafter"/>
</dbReference>
<sequence length="243" mass="26344">MDFTGKVAVITGGAQGIGKNIVEGFLKAGAYVAVIDKAAVNIEASYTYQGDLAEEEHIRIFAKEVKQRFGKIDYLINNACFSNKGLLSGCSYEAFDEVLKVGVIAPYYLTQLFMDSFHQGGAIVNISSTRAAMSQEDTESYSAAKGGILSLTHALAVSLAGKVRVNAISPGWIDTTGGEFTEADKLQHPVKRIGIPEDITKLVMFLCSEDSSFINGENITVDGGMSRLMIYHNEEGWEYGRNC</sequence>
<dbReference type="GO" id="GO:0006633">
    <property type="term" value="P:fatty acid biosynthetic process"/>
    <property type="evidence" value="ECO:0007669"/>
    <property type="project" value="TreeGrafter"/>
</dbReference>
<dbReference type="AlphaFoldDB" id="A0A7I8DUN5"/>
<dbReference type="GO" id="GO:0016616">
    <property type="term" value="F:oxidoreductase activity, acting on the CH-OH group of donors, NAD or NADP as acceptor"/>
    <property type="evidence" value="ECO:0007669"/>
    <property type="project" value="TreeGrafter"/>
</dbReference>
<dbReference type="Proteomes" id="UP000515703">
    <property type="component" value="Chromosome"/>
</dbReference>
<dbReference type="SUPFAM" id="SSF51735">
    <property type="entry name" value="NAD(P)-binding Rossmann-fold domains"/>
    <property type="match status" value="1"/>
</dbReference>
<evidence type="ECO:0000313" key="4">
    <source>
        <dbReference type="Proteomes" id="UP000515703"/>
    </source>
</evidence>
<dbReference type="InterPro" id="IPR020904">
    <property type="entry name" value="Sc_DH/Rdtase_CS"/>
</dbReference>
<dbReference type="EMBL" id="AP023368">
    <property type="protein sequence ID" value="BCK00846.1"/>
    <property type="molecule type" value="Genomic_DNA"/>
</dbReference>
<accession>A0A7I8DUN5</accession>
<dbReference type="PRINTS" id="PR00080">
    <property type="entry name" value="SDRFAMILY"/>
</dbReference>
<evidence type="ECO:0000256" key="1">
    <source>
        <dbReference type="ARBA" id="ARBA00006484"/>
    </source>
</evidence>
<proteinExistence type="inferred from homology"/>
<gene>
    <name evidence="3" type="ORF">bsdcttw_38860</name>
</gene>
<dbReference type="PRINTS" id="PR00081">
    <property type="entry name" value="GDHRDH"/>
</dbReference>
<dbReference type="Pfam" id="PF13561">
    <property type="entry name" value="adh_short_C2"/>
    <property type="match status" value="1"/>
</dbReference>
<reference evidence="3 4" key="1">
    <citation type="submission" date="2020-08" db="EMBL/GenBank/DDBJ databases">
        <title>Draft genome sequencing of an Anaerocolumna strain isolated from anoxic soil subjected to BSD treatment.</title>
        <authorList>
            <person name="Uek A."/>
            <person name="Tonouchi A."/>
        </authorList>
    </citation>
    <scope>NUCLEOTIDE SEQUENCE [LARGE SCALE GENOMIC DNA]</scope>
    <source>
        <strain evidence="3 4">CTTW</strain>
    </source>
</reference>
<dbReference type="PANTHER" id="PTHR42760">
    <property type="entry name" value="SHORT-CHAIN DEHYDROGENASES/REDUCTASES FAMILY MEMBER"/>
    <property type="match status" value="1"/>
</dbReference>
<keyword evidence="2" id="KW-0560">Oxidoreductase</keyword>
<dbReference type="FunFam" id="3.40.50.720:FF:000084">
    <property type="entry name" value="Short-chain dehydrogenase reductase"/>
    <property type="match status" value="1"/>
</dbReference>
<comment type="similarity">
    <text evidence="1">Belongs to the short-chain dehydrogenases/reductases (SDR) family.</text>
</comment>
<evidence type="ECO:0000256" key="2">
    <source>
        <dbReference type="ARBA" id="ARBA00023002"/>
    </source>
</evidence>
<protein>
    <submittedName>
        <fullName evidence="3">Oxidoreductase</fullName>
    </submittedName>
</protein>
<name>A0A7I8DUN5_9FIRM</name>
<dbReference type="KEGG" id="acht:bsdcttw_38860"/>
<evidence type="ECO:0000313" key="3">
    <source>
        <dbReference type="EMBL" id="BCK00846.1"/>
    </source>
</evidence>
<reference evidence="3 4" key="2">
    <citation type="submission" date="2020-08" db="EMBL/GenBank/DDBJ databases">
        <authorList>
            <person name="Ueki A."/>
            <person name="Tonouchi A."/>
        </authorList>
    </citation>
    <scope>NUCLEOTIDE SEQUENCE [LARGE SCALE GENOMIC DNA]</scope>
    <source>
        <strain evidence="3 4">CTTW</strain>
    </source>
</reference>
<dbReference type="InterPro" id="IPR036291">
    <property type="entry name" value="NAD(P)-bd_dom_sf"/>
</dbReference>
<dbReference type="PANTHER" id="PTHR42760:SF133">
    <property type="entry name" value="3-OXOACYL-[ACYL-CARRIER-PROTEIN] REDUCTASE"/>
    <property type="match status" value="1"/>
</dbReference>
<keyword evidence="4" id="KW-1185">Reference proteome</keyword>
<dbReference type="RefSeq" id="WP_185256477.1">
    <property type="nucleotide sequence ID" value="NZ_AP023368.1"/>
</dbReference>
<dbReference type="PROSITE" id="PS00061">
    <property type="entry name" value="ADH_SHORT"/>
    <property type="match status" value="1"/>
</dbReference>
<dbReference type="Gene3D" id="3.40.50.720">
    <property type="entry name" value="NAD(P)-binding Rossmann-like Domain"/>
    <property type="match status" value="1"/>
</dbReference>
<organism evidence="3 4">
    <name type="scientific">Anaerocolumna chitinilytica</name>
    <dbReference type="NCBI Taxonomy" id="1727145"/>
    <lineage>
        <taxon>Bacteria</taxon>
        <taxon>Bacillati</taxon>
        <taxon>Bacillota</taxon>
        <taxon>Clostridia</taxon>
        <taxon>Lachnospirales</taxon>
        <taxon>Lachnospiraceae</taxon>
        <taxon>Anaerocolumna</taxon>
    </lineage>
</organism>
<dbReference type="InterPro" id="IPR002347">
    <property type="entry name" value="SDR_fam"/>
</dbReference>
<dbReference type="GO" id="GO:0008206">
    <property type="term" value="P:bile acid metabolic process"/>
    <property type="evidence" value="ECO:0007669"/>
    <property type="project" value="UniProtKB-ARBA"/>
</dbReference>